<sequence length="72" mass="7902">MGKKTWSERREVVRGCSTRDDPPGPGRGTSRGRFSESWKRLSSRQGSTKRSGLGSQQPPSVCAKVQNTVPKV</sequence>
<reference evidence="2" key="1">
    <citation type="submission" date="2021-01" db="EMBL/GenBank/DDBJ databases">
        <authorList>
            <person name="Zahm M."/>
            <person name="Roques C."/>
            <person name="Cabau C."/>
            <person name="Klopp C."/>
            <person name="Donnadieu C."/>
            <person name="Jouanno E."/>
            <person name="Lampietro C."/>
            <person name="Louis A."/>
            <person name="Herpin A."/>
            <person name="Echchiki A."/>
            <person name="Berthelot C."/>
            <person name="Parey E."/>
            <person name="Roest-Crollius H."/>
            <person name="Braasch I."/>
            <person name="Postlethwait J."/>
            <person name="Bobe J."/>
            <person name="Montfort J."/>
            <person name="Bouchez O."/>
            <person name="Begum T."/>
            <person name="Mejri S."/>
            <person name="Adams A."/>
            <person name="Chen W.-J."/>
            <person name="Guiguen Y."/>
        </authorList>
    </citation>
    <scope>NUCLEOTIDE SEQUENCE</scope>
    <source>
        <strain evidence="2">YG-15Mar2019-1</strain>
        <tissue evidence="2">Brain</tissue>
    </source>
</reference>
<evidence type="ECO:0000313" key="2">
    <source>
        <dbReference type="EMBL" id="KAG7481207.1"/>
    </source>
</evidence>
<evidence type="ECO:0000256" key="1">
    <source>
        <dbReference type="SAM" id="MobiDB-lite"/>
    </source>
</evidence>
<keyword evidence="3" id="KW-1185">Reference proteome</keyword>
<proteinExistence type="predicted"/>
<dbReference type="AlphaFoldDB" id="A0A9D3Q961"/>
<feature type="region of interest" description="Disordered" evidence="1">
    <location>
        <begin position="1"/>
        <end position="72"/>
    </location>
</feature>
<name>A0A9D3Q961_MEGAT</name>
<comment type="caution">
    <text evidence="2">The sequence shown here is derived from an EMBL/GenBank/DDBJ whole genome shotgun (WGS) entry which is preliminary data.</text>
</comment>
<gene>
    <name evidence="2" type="ORF">MATL_G00064410</name>
</gene>
<evidence type="ECO:0000313" key="3">
    <source>
        <dbReference type="Proteomes" id="UP001046870"/>
    </source>
</evidence>
<protein>
    <submittedName>
        <fullName evidence="2">Uncharacterized protein</fullName>
    </submittedName>
</protein>
<feature type="compositionally biased region" description="Basic and acidic residues" evidence="1">
    <location>
        <begin position="1"/>
        <end position="22"/>
    </location>
</feature>
<dbReference type="OrthoDB" id="8962546at2759"/>
<dbReference type="EMBL" id="JAFDVH010000004">
    <property type="protein sequence ID" value="KAG7481207.1"/>
    <property type="molecule type" value="Genomic_DNA"/>
</dbReference>
<organism evidence="2 3">
    <name type="scientific">Megalops atlanticus</name>
    <name type="common">Tarpon</name>
    <name type="synonym">Clupea gigantea</name>
    <dbReference type="NCBI Taxonomy" id="7932"/>
    <lineage>
        <taxon>Eukaryota</taxon>
        <taxon>Metazoa</taxon>
        <taxon>Chordata</taxon>
        <taxon>Craniata</taxon>
        <taxon>Vertebrata</taxon>
        <taxon>Euteleostomi</taxon>
        <taxon>Actinopterygii</taxon>
        <taxon>Neopterygii</taxon>
        <taxon>Teleostei</taxon>
        <taxon>Elopiformes</taxon>
        <taxon>Megalopidae</taxon>
        <taxon>Megalops</taxon>
    </lineage>
</organism>
<accession>A0A9D3Q961</accession>
<feature type="compositionally biased region" description="Polar residues" evidence="1">
    <location>
        <begin position="43"/>
        <end position="72"/>
    </location>
</feature>
<dbReference type="Proteomes" id="UP001046870">
    <property type="component" value="Chromosome 4"/>
</dbReference>